<dbReference type="Proteomes" id="UP000242164">
    <property type="component" value="Unassembled WGS sequence"/>
</dbReference>
<comment type="caution">
    <text evidence="1">The sequence shown here is derived from an EMBL/GenBank/DDBJ whole genome shotgun (WGS) entry which is preliminary data.</text>
</comment>
<gene>
    <name evidence="1" type="ORF">BCB44BAC_02220</name>
</gene>
<dbReference type="AlphaFoldDB" id="A0AAX2CHC1"/>
<evidence type="ECO:0000313" key="1">
    <source>
        <dbReference type="EMBL" id="SCL93574.1"/>
    </source>
</evidence>
<sequence>MEDLVAQLGEEKALNFWCSHDLKSSVMNWLQGLM</sequence>
<organism evidence="1 2">
    <name type="scientific">Bacillus cytotoxicus</name>
    <dbReference type="NCBI Taxonomy" id="580165"/>
    <lineage>
        <taxon>Bacteria</taxon>
        <taxon>Bacillati</taxon>
        <taxon>Bacillota</taxon>
        <taxon>Bacilli</taxon>
        <taxon>Bacillales</taxon>
        <taxon>Bacillaceae</taxon>
        <taxon>Bacillus</taxon>
        <taxon>Bacillus cereus group</taxon>
    </lineage>
</organism>
<accession>A0AAX2CHC1</accession>
<protein>
    <submittedName>
        <fullName evidence="1">Uncharacterized protein</fullName>
    </submittedName>
</protein>
<dbReference type="EMBL" id="FMIK01000025">
    <property type="protein sequence ID" value="SCL93574.1"/>
    <property type="molecule type" value="Genomic_DNA"/>
</dbReference>
<name>A0AAX2CHC1_9BACI</name>
<reference evidence="1 2" key="1">
    <citation type="submission" date="2016-08" db="EMBL/GenBank/DDBJ databases">
        <authorList>
            <person name="Loux V."/>
            <person name="Rue O."/>
        </authorList>
    </citation>
    <scope>NUCLEOTIDE SEQUENCE [LARGE SCALE GENOMIC DNA]</scope>
    <source>
        <strain evidence="1 2">AFSSA_08CEB44bac</strain>
    </source>
</reference>
<evidence type="ECO:0000313" key="2">
    <source>
        <dbReference type="Proteomes" id="UP000242164"/>
    </source>
</evidence>
<proteinExistence type="predicted"/>